<dbReference type="InterPro" id="IPR029058">
    <property type="entry name" value="AB_hydrolase_fold"/>
</dbReference>
<dbReference type="OrthoDB" id="17303at2"/>
<dbReference type="RefSeq" id="WP_108896972.1">
    <property type="nucleotide sequence ID" value="NZ_LT993738.1"/>
</dbReference>
<evidence type="ECO:0000313" key="3">
    <source>
        <dbReference type="Proteomes" id="UP000244926"/>
    </source>
</evidence>
<reference evidence="3" key="1">
    <citation type="submission" date="2017-11" db="EMBL/GenBank/DDBJ databases">
        <authorList>
            <person name="Seth-Smith MB H."/>
        </authorList>
    </citation>
    <scope>NUCLEOTIDE SEQUENCE [LARGE SCALE GENOMIC DNA]</scope>
</reference>
<keyword evidence="1" id="KW-0472">Membrane</keyword>
<proteinExistence type="predicted"/>
<protein>
    <submittedName>
        <fullName evidence="2">Chlamydia CHLPS protein (DUF818)</fullName>
    </submittedName>
</protein>
<dbReference type="KEGG" id="csee:C10C_0900"/>
<dbReference type="Pfam" id="PF05677">
    <property type="entry name" value="DUF818"/>
    <property type="match status" value="1"/>
</dbReference>
<feature type="transmembrane region" description="Helical" evidence="1">
    <location>
        <begin position="51"/>
        <end position="74"/>
    </location>
</feature>
<sequence>MTYVPDSRTRLSYPINITGSQPPVIMFSSNNARIAWERRLNHPRLFKIIKIIWNIVKLIICTILLIPLGIFWVLEKLCQFAILPASFISERLSPKTVENIKISSNSNLQHLLNVKEISSFKHVVMQYDDLTIDSLSIEIPNAHPNRWILFSQGNCGTIEKHFNEESDVLELAKATRSNILMFNYPGVMSSRGSVTRENLIKSYQACVRYLRDENQGPKANQIIAYGYSLGTSIQAAALDREITDGSDKIKWILIKDRGPRSFADVAFQFYKPLACIVKLLGWNIDSTKYSEKLLCPEIFIYNSDNNDNLIGDGLFNKETCFAAPFLDPDRKKPPGNKIPVPEQELLHYDSLSTSALSRVAKIVSEYLDAED</sequence>
<evidence type="ECO:0000256" key="1">
    <source>
        <dbReference type="SAM" id="Phobius"/>
    </source>
</evidence>
<dbReference type="Proteomes" id="UP000244926">
    <property type="component" value="Chromosome I"/>
</dbReference>
<dbReference type="PANTHER" id="PTHR12277">
    <property type="entry name" value="ALPHA/BETA HYDROLASE DOMAIN-CONTAINING PROTEIN"/>
    <property type="match status" value="1"/>
</dbReference>
<dbReference type="SUPFAM" id="SSF53474">
    <property type="entry name" value="alpha/beta-Hydrolases"/>
    <property type="match status" value="1"/>
</dbReference>
<name>A0A2R8FCP5_9CHLA</name>
<organism evidence="2 3">
    <name type="scientific">Chlamydia serpentis</name>
    <dbReference type="NCBI Taxonomy" id="1967782"/>
    <lineage>
        <taxon>Bacteria</taxon>
        <taxon>Pseudomonadati</taxon>
        <taxon>Chlamydiota</taxon>
        <taxon>Chlamydiia</taxon>
        <taxon>Chlamydiales</taxon>
        <taxon>Chlamydiaceae</taxon>
        <taxon>Chlamydia/Chlamydophila group</taxon>
        <taxon>Chlamydia</taxon>
    </lineage>
</organism>
<dbReference type="EMBL" id="LT993738">
    <property type="protein sequence ID" value="SPN74037.1"/>
    <property type="molecule type" value="Genomic_DNA"/>
</dbReference>
<dbReference type="InterPro" id="IPR050037">
    <property type="entry name" value="CPn0927-like928-like"/>
</dbReference>
<keyword evidence="1" id="KW-0812">Transmembrane</keyword>
<keyword evidence="1" id="KW-1133">Transmembrane helix</keyword>
<dbReference type="AlphaFoldDB" id="A0A2R8FCP5"/>
<evidence type="ECO:0000313" key="2">
    <source>
        <dbReference type="EMBL" id="SPN74037.1"/>
    </source>
</evidence>
<dbReference type="InterPro" id="IPR008536">
    <property type="entry name" value="DUF818"/>
</dbReference>
<dbReference type="NCBIfam" id="NF042907">
    <property type="entry name" value="CPn0927_CPn0928"/>
    <property type="match status" value="1"/>
</dbReference>
<accession>A0A2R8FCP5</accession>
<gene>
    <name evidence="2" type="ORF">C10C_0900</name>
</gene>
<dbReference type="PANTHER" id="PTHR12277:SF81">
    <property type="entry name" value="PROTEIN ABHD13"/>
    <property type="match status" value="1"/>
</dbReference>
<dbReference type="Gene3D" id="3.40.50.1820">
    <property type="entry name" value="alpha/beta hydrolase"/>
    <property type="match status" value="1"/>
</dbReference>
<keyword evidence="3" id="KW-1185">Reference proteome</keyword>